<dbReference type="Pfam" id="PF00775">
    <property type="entry name" value="Dioxygenase_C"/>
    <property type="match status" value="1"/>
</dbReference>
<comment type="similarity">
    <text evidence="1">Belongs to the intradiol ring-cleavage dioxygenase family.</text>
</comment>
<dbReference type="SUPFAM" id="SSF49482">
    <property type="entry name" value="Aromatic compound dioxygenase"/>
    <property type="match status" value="1"/>
</dbReference>
<dbReference type="PANTHER" id="PTHR33711">
    <property type="entry name" value="DIOXYGENASE, PUTATIVE (AFU_ORTHOLOGUE AFUA_2G02910)-RELATED"/>
    <property type="match status" value="1"/>
</dbReference>
<dbReference type="AlphaFoldDB" id="A0A4P6P9B0"/>
<keyword evidence="7" id="KW-1185">Reference proteome</keyword>
<evidence type="ECO:0000256" key="1">
    <source>
        <dbReference type="ARBA" id="ARBA00007825"/>
    </source>
</evidence>
<dbReference type="PANTHER" id="PTHR33711:SF10">
    <property type="entry name" value="INTRADIOL RING-CLEAVAGE DIOXYGENASES DOMAIN-CONTAINING PROTEIN"/>
    <property type="match status" value="1"/>
</dbReference>
<evidence type="ECO:0000313" key="7">
    <source>
        <dbReference type="Proteomes" id="UP000290244"/>
    </source>
</evidence>
<feature type="domain" description="Intradiol ring-cleavage dioxygenases" evidence="5">
    <location>
        <begin position="37"/>
        <end position="204"/>
    </location>
</feature>
<evidence type="ECO:0000256" key="3">
    <source>
        <dbReference type="ARBA" id="ARBA00023002"/>
    </source>
</evidence>
<evidence type="ECO:0000256" key="4">
    <source>
        <dbReference type="SAM" id="SignalP"/>
    </source>
</evidence>
<feature type="signal peptide" evidence="4">
    <location>
        <begin position="1"/>
        <end position="28"/>
    </location>
</feature>
<accession>A0A4P6P9B0</accession>
<evidence type="ECO:0000259" key="5">
    <source>
        <dbReference type="Pfam" id="PF00775"/>
    </source>
</evidence>
<dbReference type="PROSITE" id="PS51318">
    <property type="entry name" value="TAT"/>
    <property type="match status" value="1"/>
</dbReference>
<dbReference type="GO" id="GO:0018578">
    <property type="term" value="F:protocatechuate 3,4-dioxygenase activity"/>
    <property type="evidence" value="ECO:0007669"/>
    <property type="project" value="InterPro"/>
</dbReference>
<dbReference type="InterPro" id="IPR006311">
    <property type="entry name" value="TAT_signal"/>
</dbReference>
<dbReference type="CDD" id="cd03459">
    <property type="entry name" value="3_4-PCD"/>
    <property type="match status" value="1"/>
</dbReference>
<dbReference type="Gene3D" id="2.60.130.10">
    <property type="entry name" value="Aromatic compound dioxygenase"/>
    <property type="match status" value="1"/>
</dbReference>
<evidence type="ECO:0000256" key="2">
    <source>
        <dbReference type="ARBA" id="ARBA00022964"/>
    </source>
</evidence>
<keyword evidence="3" id="KW-0560">Oxidoreductase</keyword>
<keyword evidence="2 6" id="KW-0223">Dioxygenase</keyword>
<name>A0A4P6P9B0_9GAMM</name>
<dbReference type="OrthoDB" id="9805815at2"/>
<sequence>MKADNRRAFLKKSLLGTLGAVVAGSVNAQTSTPRDAEGPFYPITPQKDKDADLTKVAGKSGTAKGTIIEIYGQVLDTNLQPIEGATIDLWQANSFGKYHHPHDNSDAPIDEHFQSWAIIQSGKEGKFRFKTVMPGAYPYQAEPEDQRTPHIHMKIGKHGYEPVLTQMYFPDQEQNKTDGLYQRKTAEQQAMMTAQYTDKANQFLYNIFLEKY</sequence>
<dbReference type="Proteomes" id="UP000290244">
    <property type="component" value="Chromosome"/>
</dbReference>
<proteinExistence type="inferred from homology"/>
<gene>
    <name evidence="6" type="ORF">EMK97_10485</name>
</gene>
<dbReference type="InterPro" id="IPR015889">
    <property type="entry name" value="Intradiol_dOase_core"/>
</dbReference>
<feature type="chain" id="PRO_5020324887" evidence="4">
    <location>
        <begin position="29"/>
        <end position="212"/>
    </location>
</feature>
<reference evidence="6 7" key="1">
    <citation type="submission" date="2018-12" db="EMBL/GenBank/DDBJ databases">
        <title>Complete genome of Litorilituus sediminis.</title>
        <authorList>
            <person name="Liu A."/>
            <person name="Rong J."/>
        </authorList>
    </citation>
    <scope>NUCLEOTIDE SEQUENCE [LARGE SCALE GENOMIC DNA]</scope>
    <source>
        <strain evidence="6 7">JCM 17549</strain>
    </source>
</reference>
<dbReference type="EMBL" id="CP034759">
    <property type="protein sequence ID" value="QBG36107.1"/>
    <property type="molecule type" value="Genomic_DNA"/>
</dbReference>
<dbReference type="InterPro" id="IPR000627">
    <property type="entry name" value="Intradiol_dOase_C"/>
</dbReference>
<dbReference type="InterPro" id="IPR050770">
    <property type="entry name" value="Intradiol_RC_Dioxygenase"/>
</dbReference>
<organism evidence="6 7">
    <name type="scientific">Litorilituus sediminis</name>
    <dbReference type="NCBI Taxonomy" id="718192"/>
    <lineage>
        <taxon>Bacteria</taxon>
        <taxon>Pseudomonadati</taxon>
        <taxon>Pseudomonadota</taxon>
        <taxon>Gammaproteobacteria</taxon>
        <taxon>Alteromonadales</taxon>
        <taxon>Colwelliaceae</taxon>
        <taxon>Litorilituus</taxon>
    </lineage>
</organism>
<protein>
    <submittedName>
        <fullName evidence="6">Protocatechuate 3,4-dioxygenase</fullName>
    </submittedName>
</protein>
<dbReference type="GO" id="GO:0008199">
    <property type="term" value="F:ferric iron binding"/>
    <property type="evidence" value="ECO:0007669"/>
    <property type="project" value="InterPro"/>
</dbReference>
<dbReference type="RefSeq" id="WP_130601938.1">
    <property type="nucleotide sequence ID" value="NZ_CP034759.1"/>
</dbReference>
<keyword evidence="4" id="KW-0732">Signal</keyword>
<evidence type="ECO:0000313" key="6">
    <source>
        <dbReference type="EMBL" id="QBG36107.1"/>
    </source>
</evidence>
<dbReference type="InterPro" id="IPR039387">
    <property type="entry name" value="3_4-PCD"/>
</dbReference>
<dbReference type="KEGG" id="lsd:EMK97_10485"/>